<keyword evidence="2" id="KW-0812">Transmembrane</keyword>
<feature type="compositionally biased region" description="Low complexity" evidence="1">
    <location>
        <begin position="190"/>
        <end position="207"/>
    </location>
</feature>
<comment type="caution">
    <text evidence="3">The sequence shown here is derived from an EMBL/GenBank/DDBJ whole genome shotgun (WGS) entry which is preliminary data.</text>
</comment>
<dbReference type="Proteomes" id="UP000054241">
    <property type="component" value="Unassembled WGS sequence"/>
</dbReference>
<feature type="compositionally biased region" description="Low complexity" evidence="1">
    <location>
        <begin position="113"/>
        <end position="123"/>
    </location>
</feature>
<sequence>MTAGHEGAGEYAGMDALMAAITGEPLPEEARQDAAYLTEHRSAEADVAVLREQLTWLAEALAGEARLPGEEAEGTEAEGTEAEGTEAEEAEAEEAEAEEAEAEEAEAEGGEAEGATGTSAAAGKSVAPATRPRSVTRPVGPARPARPPRPGRPPRPRRALRLALGLLAGAAAFSMAAGLGWLVTHSGAGDSMGGSSADAKSAADAPAKVSGEGGRPDDPALALACYRLVVEGTVAEVEPKPGSPRTRIVLTVSRSYKPAHTPAEVSFLLDGGAQPAPRKGQHVLVGVGQGQDDASLWAVGDTRVAADRAWITEALPEARHTTCPSDDEEPTGTP</sequence>
<keyword evidence="2" id="KW-0472">Membrane</keyword>
<gene>
    <name evidence="3" type="ORF">AQI88_25485</name>
</gene>
<proteinExistence type="predicted"/>
<feature type="region of interest" description="Disordered" evidence="1">
    <location>
        <begin position="190"/>
        <end position="216"/>
    </location>
</feature>
<evidence type="ECO:0000256" key="2">
    <source>
        <dbReference type="SAM" id="Phobius"/>
    </source>
</evidence>
<evidence type="ECO:0000313" key="3">
    <source>
        <dbReference type="EMBL" id="KUM93757.1"/>
    </source>
</evidence>
<feature type="compositionally biased region" description="Acidic residues" evidence="1">
    <location>
        <begin position="70"/>
        <end position="111"/>
    </location>
</feature>
<reference evidence="3 4" key="1">
    <citation type="submission" date="2015-10" db="EMBL/GenBank/DDBJ databases">
        <title>Draft genome sequence of Streptomyces cellostaticus DSM 40189, type strain for the species Streptomyces cellostaticus.</title>
        <authorList>
            <person name="Ruckert C."/>
            <person name="Winkler A."/>
            <person name="Kalinowski J."/>
            <person name="Kampfer P."/>
            <person name="Glaeser S."/>
        </authorList>
    </citation>
    <scope>NUCLEOTIDE SEQUENCE [LARGE SCALE GENOMIC DNA]</scope>
    <source>
        <strain evidence="3 4">DSM 40189</strain>
    </source>
</reference>
<dbReference type="STRING" id="67285.AQI88_25485"/>
<dbReference type="EMBL" id="LMWL01000044">
    <property type="protein sequence ID" value="KUM93757.1"/>
    <property type="molecule type" value="Genomic_DNA"/>
</dbReference>
<dbReference type="AlphaFoldDB" id="A0A124HC99"/>
<keyword evidence="4" id="KW-1185">Reference proteome</keyword>
<evidence type="ECO:0000256" key="1">
    <source>
        <dbReference type="SAM" id="MobiDB-lite"/>
    </source>
</evidence>
<organism evidence="3 4">
    <name type="scientific">Streptomyces cellostaticus</name>
    <dbReference type="NCBI Taxonomy" id="67285"/>
    <lineage>
        <taxon>Bacteria</taxon>
        <taxon>Bacillati</taxon>
        <taxon>Actinomycetota</taxon>
        <taxon>Actinomycetes</taxon>
        <taxon>Kitasatosporales</taxon>
        <taxon>Streptomycetaceae</taxon>
        <taxon>Streptomyces</taxon>
    </lineage>
</organism>
<protein>
    <submittedName>
        <fullName evidence="3">Uncharacterized protein</fullName>
    </submittedName>
</protein>
<evidence type="ECO:0000313" key="4">
    <source>
        <dbReference type="Proteomes" id="UP000054241"/>
    </source>
</evidence>
<accession>A0A124HC99</accession>
<keyword evidence="2" id="KW-1133">Transmembrane helix</keyword>
<feature type="transmembrane region" description="Helical" evidence="2">
    <location>
        <begin position="159"/>
        <end position="183"/>
    </location>
</feature>
<feature type="region of interest" description="Disordered" evidence="1">
    <location>
        <begin position="65"/>
        <end position="157"/>
    </location>
</feature>
<dbReference type="RefSeq" id="WP_067003465.1">
    <property type="nucleotide sequence ID" value="NZ_BNDU01000006.1"/>
</dbReference>
<name>A0A124HC99_9ACTN</name>